<evidence type="ECO:0000313" key="10">
    <source>
        <dbReference type="Proteomes" id="UP001629745"/>
    </source>
</evidence>
<evidence type="ECO:0000256" key="3">
    <source>
        <dbReference type="ARBA" id="ARBA00022723"/>
    </source>
</evidence>
<sequence length="337" mass="36754">MTAQSLPIIDLENLDIDALREVTHEIGFFYLTGHGIDQRLTDDLVAAARAFFALPEADKLEIENSNSPHFRGYTRVGGERTQGYIDWREQLDIGPERAAVDPIDEARPWDVLHGPNLWPTAVPRLRELALEWSGQAQVAGLRLIRGWAQSLGAPADFFDTAFADPDPLLKIARYPGHDGSVTDQGVGSHKDVGALTLLYPEPDSSGFQVETVDRGGETAWLDVAPLPGHLLVNIGELLEVATGGYLKATVHRVLPPPAGRDRVSLPFFLNPGYDQALPTVPLPPELAAEAAGVGPDQHGGTLHARYGLNALKSRLRAHPNVTERYHRDLLDLPALRG</sequence>
<evidence type="ECO:0000313" key="9">
    <source>
        <dbReference type="EMBL" id="MFM1726374.1"/>
    </source>
</evidence>
<dbReference type="EMBL" id="JBDLNV010000010">
    <property type="protein sequence ID" value="MFM1726374.1"/>
    <property type="molecule type" value="Genomic_DNA"/>
</dbReference>
<keyword evidence="6" id="KW-0045">Antibiotic biosynthesis</keyword>
<comment type="pathway">
    <text evidence="1">Antibiotic biosynthesis.</text>
</comment>
<organism evidence="9 10">
    <name type="scientific">Rhodococcus parequi</name>
    <dbReference type="NCBI Taxonomy" id="3137122"/>
    <lineage>
        <taxon>Bacteria</taxon>
        <taxon>Bacillati</taxon>
        <taxon>Actinomycetota</taxon>
        <taxon>Actinomycetes</taxon>
        <taxon>Mycobacteriales</taxon>
        <taxon>Nocardiaceae</taxon>
        <taxon>Rhodococcus</taxon>
    </lineage>
</organism>
<dbReference type="Pfam" id="PF03171">
    <property type="entry name" value="2OG-FeII_Oxy"/>
    <property type="match status" value="1"/>
</dbReference>
<evidence type="ECO:0000256" key="7">
    <source>
        <dbReference type="RuleBase" id="RU003682"/>
    </source>
</evidence>
<reference evidence="9 10" key="1">
    <citation type="submission" date="2023-11" db="EMBL/GenBank/DDBJ databases">
        <authorList>
            <person name="Val-Calvo J."/>
            <person name="Scortti M."/>
            <person name="Vazquez-Boland J."/>
        </authorList>
    </citation>
    <scope>NUCLEOTIDE SEQUENCE [LARGE SCALE GENOMIC DNA]</scope>
    <source>
        <strain evidence="9 10">PAM 2766</strain>
    </source>
</reference>
<proteinExistence type="inferred from homology"/>
<evidence type="ECO:0000256" key="5">
    <source>
        <dbReference type="ARBA" id="ARBA00023004"/>
    </source>
</evidence>
<dbReference type="RefSeq" id="WP_420166831.1">
    <property type="nucleotide sequence ID" value="NZ_JBDLNV010000010.1"/>
</dbReference>
<dbReference type="Gene3D" id="2.60.120.330">
    <property type="entry name" value="B-lactam Antibiotic, Isopenicillin N Synthase, Chain"/>
    <property type="match status" value="1"/>
</dbReference>
<dbReference type="InterPro" id="IPR027443">
    <property type="entry name" value="IPNS-like_sf"/>
</dbReference>
<dbReference type="PANTHER" id="PTHR10209">
    <property type="entry name" value="OXIDOREDUCTASE, 2OG-FE II OXYGENASE FAMILY PROTEIN"/>
    <property type="match status" value="1"/>
</dbReference>
<dbReference type="InterPro" id="IPR026992">
    <property type="entry name" value="DIOX_N"/>
</dbReference>
<keyword evidence="5 7" id="KW-0408">Iron</keyword>
<dbReference type="SUPFAM" id="SSF51197">
    <property type="entry name" value="Clavaminate synthase-like"/>
    <property type="match status" value="1"/>
</dbReference>
<comment type="caution">
    <text evidence="9">The sequence shown here is derived from an EMBL/GenBank/DDBJ whole genome shotgun (WGS) entry which is preliminary data.</text>
</comment>
<evidence type="ECO:0000256" key="4">
    <source>
        <dbReference type="ARBA" id="ARBA00023002"/>
    </source>
</evidence>
<name>A0ABW9FM62_9NOCA</name>
<evidence type="ECO:0000256" key="1">
    <source>
        <dbReference type="ARBA" id="ARBA00004792"/>
    </source>
</evidence>
<keyword evidence="10" id="KW-1185">Reference proteome</keyword>
<dbReference type="PRINTS" id="PR00682">
    <property type="entry name" value="IPNSYNTHASE"/>
</dbReference>
<dbReference type="InterPro" id="IPR005123">
    <property type="entry name" value="Oxoglu/Fe-dep_dioxygenase_dom"/>
</dbReference>
<evidence type="ECO:0000259" key="8">
    <source>
        <dbReference type="PROSITE" id="PS51471"/>
    </source>
</evidence>
<comment type="similarity">
    <text evidence="2 7">Belongs to the iron/ascorbate-dependent oxidoreductase family.</text>
</comment>
<gene>
    <name evidence="9" type="ORF">ABEU20_000051</name>
</gene>
<protein>
    <submittedName>
        <fullName evidence="9">2-oxoglutarate and iron-dependent oxygenase domain-containing protein</fullName>
    </submittedName>
</protein>
<dbReference type="Proteomes" id="UP001629745">
    <property type="component" value="Unassembled WGS sequence"/>
</dbReference>
<evidence type="ECO:0000256" key="6">
    <source>
        <dbReference type="ARBA" id="ARBA00023194"/>
    </source>
</evidence>
<dbReference type="PANTHER" id="PTHR10209:SF885">
    <property type="entry name" value="2OG-FE(II) OXYGENASE FAMILY, PUTATIVE (AFU_ORTHOLOGUE AFUA_2G00750)-RELATED"/>
    <property type="match status" value="1"/>
</dbReference>
<keyword evidence="3 7" id="KW-0479">Metal-binding</keyword>
<dbReference type="Pfam" id="PF14226">
    <property type="entry name" value="DIOX_N"/>
    <property type="match status" value="1"/>
</dbReference>
<evidence type="ECO:0000256" key="2">
    <source>
        <dbReference type="ARBA" id="ARBA00008056"/>
    </source>
</evidence>
<accession>A0ABW9FM62</accession>
<dbReference type="InterPro" id="IPR044861">
    <property type="entry name" value="IPNS-like_FE2OG_OXY"/>
</dbReference>
<keyword evidence="4 7" id="KW-0560">Oxidoreductase</keyword>
<feature type="domain" description="Fe2OG dioxygenase" evidence="8">
    <location>
        <begin position="164"/>
        <end position="271"/>
    </location>
</feature>
<dbReference type="PROSITE" id="PS51471">
    <property type="entry name" value="FE2OG_OXY"/>
    <property type="match status" value="1"/>
</dbReference>